<dbReference type="Proteomes" id="UP000176868">
    <property type="component" value="Unassembled WGS sequence"/>
</dbReference>
<dbReference type="InterPro" id="IPR032816">
    <property type="entry name" value="VTT_dom"/>
</dbReference>
<evidence type="ECO:0000259" key="7">
    <source>
        <dbReference type="Pfam" id="PF09335"/>
    </source>
</evidence>
<evidence type="ECO:0000256" key="1">
    <source>
        <dbReference type="ARBA" id="ARBA00004651"/>
    </source>
</evidence>
<feature type="domain" description="VTT" evidence="7">
    <location>
        <begin position="69"/>
        <end position="184"/>
    </location>
</feature>
<keyword evidence="5 6" id="KW-0472">Membrane</keyword>
<reference evidence="8 9" key="1">
    <citation type="journal article" date="2016" name="Nat. Commun.">
        <title>Thousands of microbial genomes shed light on interconnected biogeochemical processes in an aquifer system.</title>
        <authorList>
            <person name="Anantharaman K."/>
            <person name="Brown C.T."/>
            <person name="Hug L.A."/>
            <person name="Sharon I."/>
            <person name="Castelle C.J."/>
            <person name="Probst A.J."/>
            <person name="Thomas B.C."/>
            <person name="Singh A."/>
            <person name="Wilkins M.J."/>
            <person name="Karaoz U."/>
            <person name="Brodie E.L."/>
            <person name="Williams K.H."/>
            <person name="Hubbard S.S."/>
            <person name="Banfield J.F."/>
        </authorList>
    </citation>
    <scope>NUCLEOTIDE SEQUENCE [LARGE SCALE GENOMIC DNA]</scope>
</reference>
<comment type="caution">
    <text evidence="8">The sequence shown here is derived from an EMBL/GenBank/DDBJ whole genome shotgun (WGS) entry which is preliminary data.</text>
</comment>
<comment type="similarity">
    <text evidence="6">Belongs to the TVP38/TMEM64 family.</text>
</comment>
<dbReference type="PANTHER" id="PTHR12677:SF59">
    <property type="entry name" value="GOLGI APPARATUS MEMBRANE PROTEIN TVP38-RELATED"/>
    <property type="match status" value="1"/>
</dbReference>
<evidence type="ECO:0000256" key="5">
    <source>
        <dbReference type="ARBA" id="ARBA00023136"/>
    </source>
</evidence>
<name>A0A1G2V5T8_9BACT</name>
<feature type="transmembrane region" description="Helical" evidence="6">
    <location>
        <begin position="14"/>
        <end position="33"/>
    </location>
</feature>
<dbReference type="GO" id="GO:0005886">
    <property type="term" value="C:plasma membrane"/>
    <property type="evidence" value="ECO:0007669"/>
    <property type="project" value="UniProtKB-SubCell"/>
</dbReference>
<evidence type="ECO:0000256" key="4">
    <source>
        <dbReference type="ARBA" id="ARBA00022989"/>
    </source>
</evidence>
<evidence type="ECO:0000313" key="9">
    <source>
        <dbReference type="Proteomes" id="UP000176868"/>
    </source>
</evidence>
<keyword evidence="3 6" id="KW-0812">Transmembrane</keyword>
<keyword evidence="2 6" id="KW-1003">Cell membrane</keyword>
<evidence type="ECO:0000256" key="2">
    <source>
        <dbReference type="ARBA" id="ARBA00022475"/>
    </source>
</evidence>
<dbReference type="PANTHER" id="PTHR12677">
    <property type="entry name" value="GOLGI APPARATUS MEMBRANE PROTEIN TVP38-RELATED"/>
    <property type="match status" value="1"/>
</dbReference>
<feature type="transmembrane region" description="Helical" evidence="6">
    <location>
        <begin position="45"/>
        <end position="66"/>
    </location>
</feature>
<feature type="transmembrane region" description="Helical" evidence="6">
    <location>
        <begin position="164"/>
        <end position="186"/>
    </location>
</feature>
<evidence type="ECO:0000256" key="3">
    <source>
        <dbReference type="ARBA" id="ARBA00022692"/>
    </source>
</evidence>
<dbReference type="Pfam" id="PF09335">
    <property type="entry name" value="VTT_dom"/>
    <property type="match status" value="1"/>
</dbReference>
<comment type="subcellular location">
    <subcellularLocation>
        <location evidence="1 6">Cell membrane</location>
        <topology evidence="1 6">Multi-pass membrane protein</topology>
    </subcellularLocation>
</comment>
<dbReference type="AlphaFoldDB" id="A0A1G2V5T8"/>
<dbReference type="STRING" id="1802782.A2544_01230"/>
<sequence>MNQETQNTESTEQMNFIGIGLTILVIVILAFFIDMGSLRVWVEKVGIWGPIVFILLKISTVVVAPLSGSPLYPLAGLIFGFWPGIFYIAIGDFIAHTSTFYISRIFGQKIVLKLLSDTEEGILARIVNHISDTRGFFHACLTFFAIPEVLSYGAGLSRLSYLKFIGILMPLLIMVASILVFFGSILKPDSESIFVALIIPVLGVLAVIIGGTLFMKSIRKKKAE</sequence>
<accession>A0A1G2V5T8</accession>
<dbReference type="EMBL" id="MHWZ01000033">
    <property type="protein sequence ID" value="OHB16985.1"/>
    <property type="molecule type" value="Genomic_DNA"/>
</dbReference>
<organism evidence="8 9">
    <name type="scientific">Candidatus Zambryskibacteria bacterium RIFOXYD2_FULL_43_10</name>
    <dbReference type="NCBI Taxonomy" id="1802782"/>
    <lineage>
        <taxon>Bacteria</taxon>
        <taxon>Candidatus Zambryskiibacteriota</taxon>
    </lineage>
</organism>
<feature type="transmembrane region" description="Helical" evidence="6">
    <location>
        <begin position="72"/>
        <end position="95"/>
    </location>
</feature>
<evidence type="ECO:0000256" key="6">
    <source>
        <dbReference type="RuleBase" id="RU366058"/>
    </source>
</evidence>
<protein>
    <recommendedName>
        <fullName evidence="6">TVP38/TMEM64 family membrane protein</fullName>
    </recommendedName>
</protein>
<evidence type="ECO:0000313" key="8">
    <source>
        <dbReference type="EMBL" id="OHB16985.1"/>
    </source>
</evidence>
<gene>
    <name evidence="8" type="ORF">A2544_01230</name>
</gene>
<keyword evidence="4 6" id="KW-1133">Transmembrane helix</keyword>
<dbReference type="InterPro" id="IPR015414">
    <property type="entry name" value="TMEM64"/>
</dbReference>
<proteinExistence type="inferred from homology"/>
<feature type="transmembrane region" description="Helical" evidence="6">
    <location>
        <begin position="192"/>
        <end position="215"/>
    </location>
</feature>